<gene>
    <name evidence="2" type="ORF">ATL40_1977</name>
</gene>
<feature type="region of interest" description="Disordered" evidence="1">
    <location>
        <begin position="106"/>
        <end position="128"/>
    </location>
</feature>
<dbReference type="InterPro" id="IPR032716">
    <property type="entry name" value="ACC_epsilon"/>
</dbReference>
<evidence type="ECO:0000256" key="1">
    <source>
        <dbReference type="SAM" id="MobiDB-lite"/>
    </source>
</evidence>
<dbReference type="Pfam" id="PF13822">
    <property type="entry name" value="ACC_epsilon"/>
    <property type="match status" value="1"/>
</dbReference>
<feature type="compositionally biased region" description="Basic and acidic residues" evidence="1">
    <location>
        <begin position="106"/>
        <end position="119"/>
    </location>
</feature>
<feature type="compositionally biased region" description="Gly residues" evidence="1">
    <location>
        <begin position="19"/>
        <end position="28"/>
    </location>
</feature>
<sequence>MSESERGGAGQVDGADAGDLGGAAGAGEPGASERTRLGELYGEDPGAVPGATPSVERSDRDSGAPAPAVRVVRGDPDPIELAALIAGLTAAAASIPDEEEERRIRQRWSDRSHALRGGDRGLLPRPGHNAWRWSLHP</sequence>
<protein>
    <submittedName>
        <fullName evidence="2">Acyl-CoA carboxylase epsilon subunit-like protein</fullName>
    </submittedName>
</protein>
<organism evidence="2 3">
    <name type="scientific">Serinibacter salmoneus</name>
    <dbReference type="NCBI Taxonomy" id="556530"/>
    <lineage>
        <taxon>Bacteria</taxon>
        <taxon>Bacillati</taxon>
        <taxon>Actinomycetota</taxon>
        <taxon>Actinomycetes</taxon>
        <taxon>Micrococcales</taxon>
        <taxon>Beutenbergiaceae</taxon>
        <taxon>Serinibacter</taxon>
    </lineage>
</organism>
<reference evidence="2 3" key="1">
    <citation type="submission" date="2017-10" db="EMBL/GenBank/DDBJ databases">
        <title>Sequencing the genomes of 1000 actinobacteria strains.</title>
        <authorList>
            <person name="Klenk H.-P."/>
        </authorList>
    </citation>
    <scope>NUCLEOTIDE SEQUENCE [LARGE SCALE GENOMIC DNA]</scope>
    <source>
        <strain evidence="2 3">DSM 21801</strain>
    </source>
</reference>
<dbReference type="GO" id="GO:0003989">
    <property type="term" value="F:acetyl-CoA carboxylase activity"/>
    <property type="evidence" value="ECO:0007669"/>
    <property type="project" value="InterPro"/>
</dbReference>
<evidence type="ECO:0000313" key="3">
    <source>
        <dbReference type="Proteomes" id="UP000224915"/>
    </source>
</evidence>
<evidence type="ECO:0000313" key="2">
    <source>
        <dbReference type="EMBL" id="PFG20379.1"/>
    </source>
</evidence>
<name>A0A2A9D3G4_9MICO</name>
<dbReference type="EMBL" id="PDJD01000001">
    <property type="protein sequence ID" value="PFG20379.1"/>
    <property type="molecule type" value="Genomic_DNA"/>
</dbReference>
<dbReference type="AlphaFoldDB" id="A0A2A9D3G4"/>
<feature type="region of interest" description="Disordered" evidence="1">
    <location>
        <begin position="1"/>
        <end position="72"/>
    </location>
</feature>
<dbReference type="GO" id="GO:0004658">
    <property type="term" value="F:propionyl-CoA carboxylase activity"/>
    <property type="evidence" value="ECO:0007669"/>
    <property type="project" value="InterPro"/>
</dbReference>
<dbReference type="Proteomes" id="UP000224915">
    <property type="component" value="Unassembled WGS sequence"/>
</dbReference>
<dbReference type="RefSeq" id="WP_245866959.1">
    <property type="nucleotide sequence ID" value="NZ_PDJD01000001.1"/>
</dbReference>
<comment type="caution">
    <text evidence="2">The sequence shown here is derived from an EMBL/GenBank/DDBJ whole genome shotgun (WGS) entry which is preliminary data.</text>
</comment>
<proteinExistence type="predicted"/>
<keyword evidence="3" id="KW-1185">Reference proteome</keyword>
<accession>A0A2A9D3G4</accession>